<evidence type="ECO:0000259" key="1">
    <source>
        <dbReference type="Pfam" id="PF00534"/>
    </source>
</evidence>
<dbReference type="InterPro" id="IPR050194">
    <property type="entry name" value="Glycosyltransferase_grp1"/>
</dbReference>
<dbReference type="InterPro" id="IPR001296">
    <property type="entry name" value="Glyco_trans_1"/>
</dbReference>
<evidence type="ECO:0000313" key="4">
    <source>
        <dbReference type="Proteomes" id="UP000178647"/>
    </source>
</evidence>
<accession>A0A1G2EDZ1</accession>
<comment type="caution">
    <text evidence="3">The sequence shown here is derived from an EMBL/GenBank/DDBJ whole genome shotgun (WGS) entry which is preliminary data.</text>
</comment>
<organism evidence="3 4">
    <name type="scientific">Candidatus Nealsonbacteria bacterium RIFCSPLOWO2_01_FULL_43_32</name>
    <dbReference type="NCBI Taxonomy" id="1801672"/>
    <lineage>
        <taxon>Bacteria</taxon>
        <taxon>Candidatus Nealsoniibacteriota</taxon>
    </lineage>
</organism>
<evidence type="ECO:0000313" key="3">
    <source>
        <dbReference type="EMBL" id="OGZ23989.1"/>
    </source>
</evidence>
<dbReference type="PANTHER" id="PTHR45947:SF3">
    <property type="entry name" value="SULFOQUINOVOSYL TRANSFERASE SQD2"/>
    <property type="match status" value="1"/>
</dbReference>
<proteinExistence type="predicted"/>
<dbReference type="CDD" id="cd03801">
    <property type="entry name" value="GT4_PimA-like"/>
    <property type="match status" value="1"/>
</dbReference>
<dbReference type="SUPFAM" id="SSF53756">
    <property type="entry name" value="UDP-Glycosyltransferase/glycogen phosphorylase"/>
    <property type="match status" value="1"/>
</dbReference>
<dbReference type="PANTHER" id="PTHR45947">
    <property type="entry name" value="SULFOQUINOVOSYL TRANSFERASE SQD2"/>
    <property type="match status" value="1"/>
</dbReference>
<dbReference type="AlphaFoldDB" id="A0A1G2EDZ1"/>
<dbReference type="STRING" id="1801672.A2896_01450"/>
<protein>
    <recommendedName>
        <fullName evidence="5">Glycosyltransferase subfamily 4-like N-terminal domain-containing protein</fullName>
    </recommendedName>
</protein>
<dbReference type="Pfam" id="PF00534">
    <property type="entry name" value="Glycos_transf_1"/>
    <property type="match status" value="1"/>
</dbReference>
<dbReference type="EMBL" id="MHMH01000021">
    <property type="protein sequence ID" value="OGZ23989.1"/>
    <property type="molecule type" value="Genomic_DNA"/>
</dbReference>
<gene>
    <name evidence="3" type="ORF">A2896_01450</name>
</gene>
<dbReference type="Proteomes" id="UP000178647">
    <property type="component" value="Unassembled WGS sequence"/>
</dbReference>
<feature type="domain" description="Glycosyl transferase family 1" evidence="1">
    <location>
        <begin position="272"/>
        <end position="365"/>
    </location>
</feature>
<dbReference type="Gene3D" id="3.40.50.2000">
    <property type="entry name" value="Glycogen Phosphorylase B"/>
    <property type="match status" value="2"/>
</dbReference>
<feature type="domain" description="Glycosyltransferase subfamily 4-like N-terminal" evidence="2">
    <location>
        <begin position="15"/>
        <end position="207"/>
    </location>
</feature>
<name>A0A1G2EDZ1_9BACT</name>
<reference evidence="3 4" key="1">
    <citation type="journal article" date="2016" name="Nat. Commun.">
        <title>Thousands of microbial genomes shed light on interconnected biogeochemical processes in an aquifer system.</title>
        <authorList>
            <person name="Anantharaman K."/>
            <person name="Brown C.T."/>
            <person name="Hug L.A."/>
            <person name="Sharon I."/>
            <person name="Castelle C.J."/>
            <person name="Probst A.J."/>
            <person name="Thomas B.C."/>
            <person name="Singh A."/>
            <person name="Wilkins M.J."/>
            <person name="Karaoz U."/>
            <person name="Brodie E.L."/>
            <person name="Williams K.H."/>
            <person name="Hubbard S.S."/>
            <person name="Banfield J.F."/>
        </authorList>
    </citation>
    <scope>NUCLEOTIDE SEQUENCE [LARGE SCALE GENOMIC DNA]</scope>
</reference>
<dbReference type="InterPro" id="IPR028098">
    <property type="entry name" value="Glyco_trans_4-like_N"/>
</dbReference>
<dbReference type="Pfam" id="PF13439">
    <property type="entry name" value="Glyco_transf_4"/>
    <property type="match status" value="1"/>
</dbReference>
<evidence type="ECO:0000259" key="2">
    <source>
        <dbReference type="Pfam" id="PF13439"/>
    </source>
</evidence>
<sequence length="387" mass="43784">MKILMLQDDFPPQSFGGAGISTFYLAQGLQKAGHQIFVLTTVREKKDEGVCNYRGLKVFRIFADYHPRYRAYLSLYNPQTVSKVRELIKQISPDITHAHNIHSYLSYACLKIAKKHSRAVFWTARDTMSFTFGKLATKKYLEQFDTRTSWRDHLKQAKKRYNPLRNIIIRHYLKYVDKIFAVTHVLKDALAQNGIKDAEVSYTGIAVDDWSVAPDKIKEFREKHSLQGKKIIFFAGRISGLKGLAQIKQAMVKVKQEVPAAVLLIAGKGGIGWLTGEDLKAAYHSADIIVTPSIYFDPLNRTNLEGMACKKPIVGTCYGGTPEVVRDGVTGVIVNPFKIELMAQKLIDLLKNDQKAKQFGEAGFERVKKHFSQAVHVSQTVGWYQKI</sequence>
<evidence type="ECO:0008006" key="5">
    <source>
        <dbReference type="Google" id="ProtNLM"/>
    </source>
</evidence>
<dbReference type="GO" id="GO:0016758">
    <property type="term" value="F:hexosyltransferase activity"/>
    <property type="evidence" value="ECO:0007669"/>
    <property type="project" value="TreeGrafter"/>
</dbReference>